<dbReference type="GO" id="GO:0005739">
    <property type="term" value="C:mitochondrion"/>
    <property type="evidence" value="ECO:0007669"/>
    <property type="project" value="TreeGrafter"/>
</dbReference>
<dbReference type="InParanoid" id="A0A1W4WSH5"/>
<dbReference type="InterPro" id="IPR009688">
    <property type="entry name" value="FAM210A/B-like_dom"/>
</dbReference>
<evidence type="ECO:0000256" key="1">
    <source>
        <dbReference type="ARBA" id="ARBA00004167"/>
    </source>
</evidence>
<evidence type="ECO:0000313" key="9">
    <source>
        <dbReference type="RefSeq" id="XP_018323098.1"/>
    </source>
</evidence>
<keyword evidence="5 6" id="KW-0472">Membrane</keyword>
<name>A0A1W4WSH5_AGRPL</name>
<evidence type="ECO:0000256" key="2">
    <source>
        <dbReference type="ARBA" id="ARBA00022692"/>
    </source>
</evidence>
<evidence type="ECO:0000256" key="4">
    <source>
        <dbReference type="ARBA" id="ARBA00023054"/>
    </source>
</evidence>
<dbReference type="InterPro" id="IPR045866">
    <property type="entry name" value="FAM210A/B-like"/>
</dbReference>
<dbReference type="PANTHER" id="PTHR21377:SF1">
    <property type="entry name" value="PROTEIN FAM210A"/>
    <property type="match status" value="1"/>
</dbReference>
<organism evidence="8 9">
    <name type="scientific">Agrilus planipennis</name>
    <name type="common">Emerald ash borer</name>
    <name type="synonym">Agrilus marcopoli</name>
    <dbReference type="NCBI Taxonomy" id="224129"/>
    <lineage>
        <taxon>Eukaryota</taxon>
        <taxon>Metazoa</taxon>
        <taxon>Ecdysozoa</taxon>
        <taxon>Arthropoda</taxon>
        <taxon>Hexapoda</taxon>
        <taxon>Insecta</taxon>
        <taxon>Pterygota</taxon>
        <taxon>Neoptera</taxon>
        <taxon>Endopterygota</taxon>
        <taxon>Coleoptera</taxon>
        <taxon>Polyphaga</taxon>
        <taxon>Elateriformia</taxon>
        <taxon>Buprestoidea</taxon>
        <taxon>Buprestidae</taxon>
        <taxon>Agrilinae</taxon>
        <taxon>Agrilus</taxon>
    </lineage>
</organism>
<dbReference type="Proteomes" id="UP000192223">
    <property type="component" value="Unplaced"/>
</dbReference>
<keyword evidence="3 6" id="KW-1133">Transmembrane helix</keyword>
<evidence type="ECO:0000256" key="6">
    <source>
        <dbReference type="SAM" id="Phobius"/>
    </source>
</evidence>
<sequence>MFSKKNGQEKDYHGHIENEVNKNPRLFQKYRNYIKKYGYFIVPIHFLTSALWLFLIHTMINSNVKIRETVQKWTKNDSQMNVRGNVTKEVAFILAIYKLISPIRFGSTILITHTVAKLLKKK</sequence>
<dbReference type="AlphaFoldDB" id="A0A1W4WSH5"/>
<dbReference type="KEGG" id="apln:108735587"/>
<dbReference type="OrthoDB" id="5874039at2759"/>
<comment type="subcellular location">
    <subcellularLocation>
        <location evidence="1">Membrane</location>
        <topology evidence="1">Single-pass membrane protein</topology>
    </subcellularLocation>
</comment>
<protein>
    <submittedName>
        <fullName evidence="9">Protein FAM210A-like</fullName>
    </submittedName>
</protein>
<evidence type="ECO:0000313" key="8">
    <source>
        <dbReference type="Proteomes" id="UP000192223"/>
    </source>
</evidence>
<dbReference type="GeneID" id="108735587"/>
<evidence type="ECO:0000256" key="5">
    <source>
        <dbReference type="ARBA" id="ARBA00023136"/>
    </source>
</evidence>
<keyword evidence="4" id="KW-0175">Coiled coil</keyword>
<evidence type="ECO:0000259" key="7">
    <source>
        <dbReference type="Pfam" id="PF06916"/>
    </source>
</evidence>
<gene>
    <name evidence="9" type="primary">LOC108735587</name>
</gene>
<evidence type="ECO:0000256" key="3">
    <source>
        <dbReference type="ARBA" id="ARBA00022989"/>
    </source>
</evidence>
<dbReference type="GO" id="GO:0016020">
    <property type="term" value="C:membrane"/>
    <property type="evidence" value="ECO:0007669"/>
    <property type="project" value="UniProtKB-SubCell"/>
</dbReference>
<dbReference type="RefSeq" id="XP_018323098.1">
    <property type="nucleotide sequence ID" value="XM_018467596.2"/>
</dbReference>
<feature type="transmembrane region" description="Helical" evidence="6">
    <location>
        <begin position="37"/>
        <end position="60"/>
    </location>
</feature>
<proteinExistence type="predicted"/>
<keyword evidence="2 6" id="KW-0812">Transmembrane</keyword>
<feature type="transmembrane region" description="Helical" evidence="6">
    <location>
        <begin position="90"/>
        <end position="112"/>
    </location>
</feature>
<dbReference type="PANTHER" id="PTHR21377">
    <property type="entry name" value="PROTEIN FAM210B, MITOCHONDRIAL"/>
    <property type="match status" value="1"/>
</dbReference>
<keyword evidence="8" id="KW-1185">Reference proteome</keyword>
<feature type="domain" description="DUF1279" evidence="7">
    <location>
        <begin position="28"/>
        <end position="112"/>
    </location>
</feature>
<reference evidence="9" key="1">
    <citation type="submission" date="2025-08" db="UniProtKB">
        <authorList>
            <consortium name="RefSeq"/>
        </authorList>
    </citation>
    <scope>IDENTIFICATION</scope>
    <source>
        <tissue evidence="9">Entire body</tissue>
    </source>
</reference>
<dbReference type="Pfam" id="PF06916">
    <property type="entry name" value="FAM210A-B_dom"/>
    <property type="match status" value="1"/>
</dbReference>
<accession>A0A1W4WSH5</accession>